<feature type="domain" description="Isochorismatase-like" evidence="2">
    <location>
        <begin position="15"/>
        <end position="161"/>
    </location>
</feature>
<dbReference type="InterPro" id="IPR036380">
    <property type="entry name" value="Isochorismatase-like_sf"/>
</dbReference>
<proteinExistence type="predicted"/>
<dbReference type="Proteomes" id="UP000185963">
    <property type="component" value="Unassembled WGS sequence"/>
</dbReference>
<accession>A0A1Q8VYM6</accession>
<evidence type="ECO:0000259" key="2">
    <source>
        <dbReference type="Pfam" id="PF00857"/>
    </source>
</evidence>
<dbReference type="RefSeq" id="WP_075371051.1">
    <property type="nucleotide sequence ID" value="NZ_MSKM01000019.1"/>
</dbReference>
<dbReference type="PANTHER" id="PTHR43540">
    <property type="entry name" value="PEROXYUREIDOACRYLATE/UREIDOACRYLATE AMIDOHYDROLASE-RELATED"/>
    <property type="match status" value="1"/>
</dbReference>
<sequence>MNDRDEPGRTAPRRALVLVDVQNEYARLPLRIRYPRLRDCLERIERVLDAAESAGLPVVCVQHAGPPGGAIFAPGGKGFELCPSIERRRTPQWKCVVKHHGSIYAGTDLAAWLREQSVDTVTLVGFMVNNCVLASAAWGETIGLATEVLSDAVGAINLRNRAGKADARTVHTTLMALLHSNWAAVATADDWCRALARREPLPRSNLVVSAMAPF</sequence>
<comment type="caution">
    <text evidence="3">The sequence shown here is derived from an EMBL/GenBank/DDBJ whole genome shotgun (WGS) entry which is preliminary data.</text>
</comment>
<evidence type="ECO:0000313" key="3">
    <source>
        <dbReference type="EMBL" id="OLO53545.1"/>
    </source>
</evidence>
<dbReference type="SUPFAM" id="SSF52499">
    <property type="entry name" value="Isochorismatase-like hydrolases"/>
    <property type="match status" value="1"/>
</dbReference>
<protein>
    <submittedName>
        <fullName evidence="3">Isochorismatase</fullName>
    </submittedName>
</protein>
<dbReference type="Pfam" id="PF00857">
    <property type="entry name" value="Isochorismatase"/>
    <property type="match status" value="1"/>
</dbReference>
<dbReference type="EMBL" id="MSKS01000066">
    <property type="protein sequence ID" value="OLO65419.1"/>
    <property type="molecule type" value="Genomic_DNA"/>
</dbReference>
<evidence type="ECO:0000256" key="1">
    <source>
        <dbReference type="ARBA" id="ARBA00022801"/>
    </source>
</evidence>
<name>A0A1Q8VYM6_9ACTO</name>
<dbReference type="PANTHER" id="PTHR43540:SF6">
    <property type="entry name" value="ISOCHORISMATASE-LIKE DOMAIN-CONTAINING PROTEIN"/>
    <property type="match status" value="1"/>
</dbReference>
<dbReference type="EMBL" id="MSKM01000019">
    <property type="protein sequence ID" value="OLO53545.1"/>
    <property type="molecule type" value="Genomic_DNA"/>
</dbReference>
<evidence type="ECO:0000313" key="6">
    <source>
        <dbReference type="Proteomes" id="UP000185963"/>
    </source>
</evidence>
<dbReference type="AlphaFoldDB" id="A0A1Q8VYM6"/>
<organism evidence="3 5">
    <name type="scientific">Actinomyces oris</name>
    <dbReference type="NCBI Taxonomy" id="544580"/>
    <lineage>
        <taxon>Bacteria</taxon>
        <taxon>Bacillati</taxon>
        <taxon>Actinomycetota</taxon>
        <taxon>Actinomycetes</taxon>
        <taxon>Actinomycetales</taxon>
        <taxon>Actinomycetaceae</taxon>
        <taxon>Actinomyces</taxon>
    </lineage>
</organism>
<evidence type="ECO:0000313" key="4">
    <source>
        <dbReference type="EMBL" id="OLO65419.1"/>
    </source>
</evidence>
<gene>
    <name evidence="4" type="ORF">BKH20_13255</name>
    <name evidence="3" type="ORF">BKH27_05870</name>
</gene>
<dbReference type="Proteomes" id="UP000185772">
    <property type="component" value="Unassembled WGS sequence"/>
</dbReference>
<evidence type="ECO:0000313" key="5">
    <source>
        <dbReference type="Proteomes" id="UP000185772"/>
    </source>
</evidence>
<dbReference type="InterPro" id="IPR050272">
    <property type="entry name" value="Isochorismatase-like_hydrls"/>
</dbReference>
<dbReference type="OrthoDB" id="9794942at2"/>
<dbReference type="InterPro" id="IPR000868">
    <property type="entry name" value="Isochorismatase-like_dom"/>
</dbReference>
<dbReference type="GO" id="GO:0016787">
    <property type="term" value="F:hydrolase activity"/>
    <property type="evidence" value="ECO:0007669"/>
    <property type="project" value="UniProtKB-KW"/>
</dbReference>
<dbReference type="Gene3D" id="3.40.50.850">
    <property type="entry name" value="Isochorismatase-like"/>
    <property type="match status" value="1"/>
</dbReference>
<keyword evidence="1" id="KW-0378">Hydrolase</keyword>
<reference evidence="5 6" key="1">
    <citation type="submission" date="2016-12" db="EMBL/GenBank/DDBJ databases">
        <title>Genomic comparison of strains in the 'Actinomyces naeslundii' group.</title>
        <authorList>
            <person name="Mughal S.R."/>
            <person name="Do T."/>
            <person name="Gilbert S.C."/>
            <person name="Witherden E.A."/>
            <person name="Didelot X."/>
            <person name="Beighton D."/>
        </authorList>
    </citation>
    <scope>NUCLEOTIDE SEQUENCE [LARGE SCALE GENOMIC DNA]</scope>
    <source>
        <strain evidence="3 5">MMRCO6-1</strain>
        <strain evidence="4 6">WE8B-23</strain>
    </source>
</reference>